<accession>A0A6J2XL29</accession>
<feature type="region of interest" description="Disordered" evidence="1">
    <location>
        <begin position="491"/>
        <end position="529"/>
    </location>
</feature>
<feature type="compositionally biased region" description="Polar residues" evidence="1">
    <location>
        <begin position="491"/>
        <end position="502"/>
    </location>
</feature>
<dbReference type="KEGG" id="soy:115879092"/>
<feature type="compositionally biased region" description="Polar residues" evidence="1">
    <location>
        <begin position="1"/>
        <end position="17"/>
    </location>
</feature>
<feature type="region of interest" description="Disordered" evidence="1">
    <location>
        <begin position="318"/>
        <end position="341"/>
    </location>
</feature>
<feature type="compositionally biased region" description="Basic and acidic residues" evidence="1">
    <location>
        <begin position="214"/>
        <end position="282"/>
    </location>
</feature>
<keyword evidence="2" id="KW-1185">Reference proteome</keyword>
<feature type="region of interest" description="Disordered" evidence="1">
    <location>
        <begin position="105"/>
        <end position="306"/>
    </location>
</feature>
<feature type="compositionally biased region" description="Basic and acidic residues" evidence="1">
    <location>
        <begin position="171"/>
        <end position="183"/>
    </location>
</feature>
<feature type="compositionally biased region" description="Basic and acidic residues" evidence="1">
    <location>
        <begin position="321"/>
        <end position="341"/>
    </location>
</feature>
<gene>
    <name evidence="3" type="primary">LOC115879092</name>
</gene>
<proteinExistence type="predicted"/>
<dbReference type="GeneID" id="115879092"/>
<sequence length="529" mass="61580">MSGTVVKTMSGSRSTSKNPEDDFLKRSLLSNVSVSELAAIKISIGTCNKGGNHQDGVSLERSIDDPGKICSHVHCSSVLTKIPTPPIFGKNIKVNQHFSDEFENDKFMQYSQRSKESKKRVSKSRSRSKSHNRKHGSRSRSKSITHIRRSRSRSSSTENIRKRRHRSYSSDGKRSVERMLERFHRSRRSRSSDGKKSMPDRSIEYIRKRQHKSSSRDRNRSLERRESRRARYDEYIGNMRHRDSSCDRNRSLESRESMERRESRRARYDEYIGNMRHRDSSRDRRRSLERRECCRSSHSRSPPRRNVEHKVDCLLYRHKSSSSERDPSPLRPGEYRPSHPDKTLRYKALIEASQGARTTTFTTTSLSRDRSGKSGREKQEVKAKFIPRSERKRSRGRSRSPVRRDQRSRSKSPRRPPQGPALNMEYFQGGWVPGPLYGMPVPRFQIPAGFYPRGIPPGSFMRPPGPRGMFAPRMEMSLGFNPYFRAPRFTYTNSTRPNSLASSKEKNENDEMKMKEENKETIKIVQLDD</sequence>
<feature type="compositionally biased region" description="Basic and acidic residues" evidence="1">
    <location>
        <begin position="503"/>
        <end position="522"/>
    </location>
</feature>
<feature type="compositionally biased region" description="Basic and acidic residues" evidence="1">
    <location>
        <begin position="190"/>
        <end position="207"/>
    </location>
</feature>
<evidence type="ECO:0000313" key="3">
    <source>
        <dbReference type="RefSeq" id="XP_030751600.1"/>
    </source>
</evidence>
<reference evidence="3" key="1">
    <citation type="submission" date="2025-08" db="UniProtKB">
        <authorList>
            <consortium name="RefSeq"/>
        </authorList>
    </citation>
    <scope>IDENTIFICATION</scope>
    <source>
        <tissue evidence="3">Gonads</tissue>
    </source>
</reference>
<dbReference type="RefSeq" id="XP_030751600.1">
    <property type="nucleotide sequence ID" value="XM_030895740.1"/>
</dbReference>
<evidence type="ECO:0000313" key="2">
    <source>
        <dbReference type="Proteomes" id="UP000504635"/>
    </source>
</evidence>
<feature type="compositionally biased region" description="Basic residues" evidence="1">
    <location>
        <begin position="390"/>
        <end position="401"/>
    </location>
</feature>
<feature type="compositionally biased region" description="Basic and acidic residues" evidence="1">
    <location>
        <begin position="367"/>
        <end position="389"/>
    </location>
</feature>
<organism evidence="2 3">
    <name type="scientific">Sitophilus oryzae</name>
    <name type="common">Rice weevil</name>
    <name type="synonym">Curculio oryzae</name>
    <dbReference type="NCBI Taxonomy" id="7048"/>
    <lineage>
        <taxon>Eukaryota</taxon>
        <taxon>Metazoa</taxon>
        <taxon>Ecdysozoa</taxon>
        <taxon>Arthropoda</taxon>
        <taxon>Hexapoda</taxon>
        <taxon>Insecta</taxon>
        <taxon>Pterygota</taxon>
        <taxon>Neoptera</taxon>
        <taxon>Endopterygota</taxon>
        <taxon>Coleoptera</taxon>
        <taxon>Polyphaga</taxon>
        <taxon>Cucujiformia</taxon>
        <taxon>Curculionidae</taxon>
        <taxon>Dryophthorinae</taxon>
        <taxon>Sitophilus</taxon>
    </lineage>
</organism>
<dbReference type="Proteomes" id="UP000504635">
    <property type="component" value="Unplaced"/>
</dbReference>
<feature type="region of interest" description="Disordered" evidence="1">
    <location>
        <begin position="355"/>
        <end position="423"/>
    </location>
</feature>
<feature type="compositionally biased region" description="Basic residues" evidence="1">
    <location>
        <begin position="116"/>
        <end position="152"/>
    </location>
</feature>
<name>A0A6J2XL29_SITOR</name>
<dbReference type="OrthoDB" id="6782404at2759"/>
<protein>
    <submittedName>
        <fullName evidence="3">Serine/arginine-rich splicing factor 4-like isoform X1</fullName>
    </submittedName>
</protein>
<feature type="region of interest" description="Disordered" evidence="1">
    <location>
        <begin position="1"/>
        <end position="21"/>
    </location>
</feature>
<evidence type="ECO:0000256" key="1">
    <source>
        <dbReference type="SAM" id="MobiDB-lite"/>
    </source>
</evidence>
<dbReference type="AlphaFoldDB" id="A0A6J2XL29"/>
<dbReference type="InParanoid" id="A0A6J2XL29"/>